<keyword evidence="3" id="KW-1185">Reference proteome</keyword>
<reference evidence="2 3" key="1">
    <citation type="submission" date="2024-05" db="EMBL/GenBank/DDBJ databases">
        <title>Sinomonas sp. nov., isolated from a waste landfill.</title>
        <authorList>
            <person name="Zhao Y."/>
        </authorList>
    </citation>
    <scope>NUCLEOTIDE SEQUENCE [LARGE SCALE GENOMIC DNA]</scope>
    <source>
        <strain evidence="2 3">CCTCC AB2014300</strain>
    </source>
</reference>
<sequence length="93" mass="9495">MWLGLGIGVVAIPLLAFLATAIGSSLPLDSSLLGMGFLWWGPFFAYLVVAIVLASRPTTTRTGAGLLLAIGAWILIGAGVCVALIAQFSSGGY</sequence>
<feature type="transmembrane region" description="Helical" evidence="1">
    <location>
        <begin position="33"/>
        <end position="54"/>
    </location>
</feature>
<dbReference type="Proteomes" id="UP001422074">
    <property type="component" value="Unassembled WGS sequence"/>
</dbReference>
<organism evidence="2 3">
    <name type="scientific">Sinomonas halotolerans</name>
    <dbReference type="NCBI Taxonomy" id="1644133"/>
    <lineage>
        <taxon>Bacteria</taxon>
        <taxon>Bacillati</taxon>
        <taxon>Actinomycetota</taxon>
        <taxon>Actinomycetes</taxon>
        <taxon>Micrococcales</taxon>
        <taxon>Micrococcaceae</taxon>
        <taxon>Sinomonas</taxon>
    </lineage>
</organism>
<comment type="caution">
    <text evidence="2">The sequence shown here is derived from an EMBL/GenBank/DDBJ whole genome shotgun (WGS) entry which is preliminary data.</text>
</comment>
<proteinExistence type="predicted"/>
<keyword evidence="1" id="KW-1133">Transmembrane helix</keyword>
<evidence type="ECO:0000313" key="2">
    <source>
        <dbReference type="EMBL" id="MEN2745768.1"/>
    </source>
</evidence>
<keyword evidence="1" id="KW-0472">Membrane</keyword>
<feature type="transmembrane region" description="Helical" evidence="1">
    <location>
        <begin position="66"/>
        <end position="88"/>
    </location>
</feature>
<evidence type="ECO:0000313" key="3">
    <source>
        <dbReference type="Proteomes" id="UP001422074"/>
    </source>
</evidence>
<accession>A0ABU9X6P4</accession>
<keyword evidence="1" id="KW-0812">Transmembrane</keyword>
<dbReference type="RefSeq" id="WP_345886318.1">
    <property type="nucleotide sequence ID" value="NZ_JBDFRB010000018.1"/>
</dbReference>
<protein>
    <submittedName>
        <fullName evidence="2">Uncharacterized protein</fullName>
    </submittedName>
</protein>
<dbReference type="EMBL" id="JBDFRB010000018">
    <property type="protein sequence ID" value="MEN2745768.1"/>
    <property type="molecule type" value="Genomic_DNA"/>
</dbReference>
<gene>
    <name evidence="2" type="ORF">ABCQ75_14665</name>
</gene>
<name>A0ABU9X6P4_9MICC</name>
<evidence type="ECO:0000256" key="1">
    <source>
        <dbReference type="SAM" id="Phobius"/>
    </source>
</evidence>